<dbReference type="InterPro" id="IPR017871">
    <property type="entry name" value="ABC_transporter-like_CS"/>
</dbReference>
<dbReference type="GO" id="GO:0005778">
    <property type="term" value="C:peroxisomal membrane"/>
    <property type="evidence" value="ECO:0007669"/>
    <property type="project" value="TreeGrafter"/>
</dbReference>
<dbReference type="PANTHER" id="PTHR11384">
    <property type="entry name" value="ATP-BINDING CASSETTE, SUB-FAMILY D MEMBER"/>
    <property type="match status" value="1"/>
</dbReference>
<keyword evidence="8" id="KW-1185">Reference proteome</keyword>
<comment type="caution">
    <text evidence="7">The sequence shown here is derived from an EMBL/GenBank/DDBJ whole genome shotgun (WGS) entry which is preliminary data.</text>
</comment>
<evidence type="ECO:0000256" key="1">
    <source>
        <dbReference type="ARBA" id="ARBA00022448"/>
    </source>
</evidence>
<feature type="compositionally biased region" description="Basic and acidic residues" evidence="5">
    <location>
        <begin position="348"/>
        <end position="367"/>
    </location>
</feature>
<evidence type="ECO:0000256" key="4">
    <source>
        <dbReference type="ARBA" id="ARBA00023136"/>
    </source>
</evidence>
<dbReference type="Pfam" id="PF06472">
    <property type="entry name" value="ABC_membrane_2"/>
    <property type="match status" value="1"/>
</dbReference>
<dbReference type="Proteomes" id="UP000289738">
    <property type="component" value="Chromosome B03"/>
</dbReference>
<dbReference type="GO" id="GO:0007031">
    <property type="term" value="P:peroxisome organization"/>
    <property type="evidence" value="ECO:0007669"/>
    <property type="project" value="TreeGrafter"/>
</dbReference>
<dbReference type="SUPFAM" id="SSF52540">
    <property type="entry name" value="P-loop containing nucleoside triphosphate hydrolases"/>
    <property type="match status" value="1"/>
</dbReference>
<feature type="region of interest" description="Disordered" evidence="5">
    <location>
        <begin position="348"/>
        <end position="384"/>
    </location>
</feature>
<evidence type="ECO:0000313" key="8">
    <source>
        <dbReference type="Proteomes" id="UP000289738"/>
    </source>
</evidence>
<evidence type="ECO:0000256" key="5">
    <source>
        <dbReference type="SAM" id="MobiDB-lite"/>
    </source>
</evidence>
<organism evidence="7 8">
    <name type="scientific">Arachis hypogaea</name>
    <name type="common">Peanut</name>
    <dbReference type="NCBI Taxonomy" id="3818"/>
    <lineage>
        <taxon>Eukaryota</taxon>
        <taxon>Viridiplantae</taxon>
        <taxon>Streptophyta</taxon>
        <taxon>Embryophyta</taxon>
        <taxon>Tracheophyta</taxon>
        <taxon>Spermatophyta</taxon>
        <taxon>Magnoliopsida</taxon>
        <taxon>eudicotyledons</taxon>
        <taxon>Gunneridae</taxon>
        <taxon>Pentapetalae</taxon>
        <taxon>rosids</taxon>
        <taxon>fabids</taxon>
        <taxon>Fabales</taxon>
        <taxon>Fabaceae</taxon>
        <taxon>Papilionoideae</taxon>
        <taxon>50 kb inversion clade</taxon>
        <taxon>dalbergioids sensu lato</taxon>
        <taxon>Dalbergieae</taxon>
        <taxon>Pterocarpus clade</taxon>
        <taxon>Arachis</taxon>
    </lineage>
</organism>
<dbReference type="STRING" id="3818.A0A445A0D8"/>
<dbReference type="AlphaFoldDB" id="A0A445A0D8"/>
<dbReference type="GO" id="GO:0015910">
    <property type="term" value="P:long-chain fatty acid import into peroxisome"/>
    <property type="evidence" value="ECO:0007669"/>
    <property type="project" value="TreeGrafter"/>
</dbReference>
<dbReference type="InterPro" id="IPR027417">
    <property type="entry name" value="P-loop_NTPase"/>
</dbReference>
<gene>
    <name evidence="7" type="ORF">Ahy_B03g064814</name>
</gene>
<dbReference type="EMBL" id="SDMP01000013">
    <property type="protein sequence ID" value="RYR19899.1"/>
    <property type="molecule type" value="Genomic_DNA"/>
</dbReference>
<keyword evidence="1" id="KW-0813">Transport</keyword>
<dbReference type="InterPro" id="IPR011527">
    <property type="entry name" value="ABC1_TM_dom"/>
</dbReference>
<reference evidence="7 8" key="1">
    <citation type="submission" date="2019-01" db="EMBL/GenBank/DDBJ databases">
        <title>Sequencing of cultivated peanut Arachis hypogaea provides insights into genome evolution and oil improvement.</title>
        <authorList>
            <person name="Chen X."/>
        </authorList>
    </citation>
    <scope>NUCLEOTIDE SEQUENCE [LARGE SCALE GENOMIC DNA]</scope>
    <source>
        <strain evidence="8">cv. Fuhuasheng</strain>
        <tissue evidence="7">Leaves</tissue>
    </source>
</reference>
<evidence type="ECO:0000259" key="6">
    <source>
        <dbReference type="Pfam" id="PF06472"/>
    </source>
</evidence>
<dbReference type="Gene3D" id="3.40.50.300">
    <property type="entry name" value="P-loop containing nucleotide triphosphate hydrolases"/>
    <property type="match status" value="1"/>
</dbReference>
<keyword evidence="4" id="KW-0472">Membrane</keyword>
<accession>A0A445A0D8</accession>
<evidence type="ECO:0000256" key="3">
    <source>
        <dbReference type="ARBA" id="ARBA00022989"/>
    </source>
</evidence>
<dbReference type="PROSITE" id="PS00211">
    <property type="entry name" value="ABC_TRANSPORTER_1"/>
    <property type="match status" value="1"/>
</dbReference>
<dbReference type="GO" id="GO:0140359">
    <property type="term" value="F:ABC-type transporter activity"/>
    <property type="evidence" value="ECO:0007669"/>
    <property type="project" value="InterPro"/>
</dbReference>
<feature type="compositionally biased region" description="Polar residues" evidence="5">
    <location>
        <begin position="368"/>
        <end position="378"/>
    </location>
</feature>
<feature type="domain" description="ABC transmembrane type-1" evidence="6">
    <location>
        <begin position="35"/>
        <end position="156"/>
    </location>
</feature>
<dbReference type="GO" id="GO:0006635">
    <property type="term" value="P:fatty acid beta-oxidation"/>
    <property type="evidence" value="ECO:0007669"/>
    <property type="project" value="TreeGrafter"/>
</dbReference>
<sequence>MAKLGMIVDSVEVDHHERQVKEAQQKGLSLTDGDKNMVYYKISHCDGRITNPEQRIASDVPQFCSKLSEIVWDDLTALTDGLLYTWRLCSYASPKYVFWILLGPQSENALLYLQLEGDYRQLHLRLRTHLESIAFYGGEMREDAHIQQKFKTLVDLEYLLDHYLPKKEVNWGDELSLGEQQRLCMARLFYHNPKFAILDECTSAVTTDMEERFCTKVQAMGTSCITISHRPTLVAFHDVVLSLDGEGGWSVRYRREDSSSELVIDTMKASQTKQQRDAQTVQEAFATNKKGSGFSKSRAQSYITEVISSSTSMNSIISPSAVPQIKSNLRPLPLRVAAMSKVLEVERETAKTADMKEKGADPYDLKQQKTAYAQSNANKSKKKK</sequence>
<protein>
    <recommendedName>
        <fullName evidence="6">ABC transmembrane type-1 domain-containing protein</fullName>
    </recommendedName>
</protein>
<dbReference type="PANTHER" id="PTHR11384:SF59">
    <property type="entry name" value="LYSOSOMAL COBALAMIN TRANSPORTER ABCD4"/>
    <property type="match status" value="1"/>
</dbReference>
<dbReference type="GO" id="GO:0005524">
    <property type="term" value="F:ATP binding"/>
    <property type="evidence" value="ECO:0007669"/>
    <property type="project" value="InterPro"/>
</dbReference>
<dbReference type="GO" id="GO:0042760">
    <property type="term" value="P:very long-chain fatty acid catabolic process"/>
    <property type="evidence" value="ECO:0007669"/>
    <property type="project" value="TreeGrafter"/>
</dbReference>
<dbReference type="GO" id="GO:0005324">
    <property type="term" value="F:long-chain fatty acid transmembrane transporter activity"/>
    <property type="evidence" value="ECO:0007669"/>
    <property type="project" value="TreeGrafter"/>
</dbReference>
<dbReference type="InterPro" id="IPR050835">
    <property type="entry name" value="ABC_transporter_sub-D"/>
</dbReference>
<proteinExistence type="predicted"/>
<evidence type="ECO:0000313" key="7">
    <source>
        <dbReference type="EMBL" id="RYR19899.1"/>
    </source>
</evidence>
<keyword evidence="2" id="KW-0812">Transmembrane</keyword>
<dbReference type="GO" id="GO:0016887">
    <property type="term" value="F:ATP hydrolysis activity"/>
    <property type="evidence" value="ECO:0007669"/>
    <property type="project" value="InterPro"/>
</dbReference>
<name>A0A445A0D8_ARAHY</name>
<evidence type="ECO:0000256" key="2">
    <source>
        <dbReference type="ARBA" id="ARBA00022692"/>
    </source>
</evidence>
<keyword evidence="3" id="KW-1133">Transmembrane helix</keyword>